<protein>
    <submittedName>
        <fullName evidence="1">Uncharacterized protein</fullName>
    </submittedName>
</protein>
<name>A0ACB1ABV4_MELEN</name>
<accession>A0ACB1ABV4</accession>
<gene>
    <name evidence="1" type="ORF">MENTE1834_LOCUS36587</name>
</gene>
<reference evidence="1" key="1">
    <citation type="submission" date="2023-11" db="EMBL/GenBank/DDBJ databases">
        <authorList>
            <person name="Poullet M."/>
        </authorList>
    </citation>
    <scope>NUCLEOTIDE SEQUENCE</scope>
    <source>
        <strain evidence="1">E1834</strain>
    </source>
</reference>
<evidence type="ECO:0000313" key="1">
    <source>
        <dbReference type="EMBL" id="CAK5088895.1"/>
    </source>
</evidence>
<keyword evidence="2" id="KW-1185">Reference proteome</keyword>
<evidence type="ECO:0000313" key="2">
    <source>
        <dbReference type="Proteomes" id="UP001497535"/>
    </source>
</evidence>
<dbReference type="Proteomes" id="UP001497535">
    <property type="component" value="Unassembled WGS sequence"/>
</dbReference>
<organism evidence="1 2">
    <name type="scientific">Meloidogyne enterolobii</name>
    <name type="common">Root-knot nematode worm</name>
    <name type="synonym">Meloidogyne mayaguensis</name>
    <dbReference type="NCBI Taxonomy" id="390850"/>
    <lineage>
        <taxon>Eukaryota</taxon>
        <taxon>Metazoa</taxon>
        <taxon>Ecdysozoa</taxon>
        <taxon>Nematoda</taxon>
        <taxon>Chromadorea</taxon>
        <taxon>Rhabditida</taxon>
        <taxon>Tylenchina</taxon>
        <taxon>Tylenchomorpha</taxon>
        <taxon>Tylenchoidea</taxon>
        <taxon>Meloidogynidae</taxon>
        <taxon>Meloidogyninae</taxon>
        <taxon>Meloidogyne</taxon>
    </lineage>
</organism>
<dbReference type="EMBL" id="CAVMJV010000075">
    <property type="protein sequence ID" value="CAK5088895.1"/>
    <property type="molecule type" value="Genomic_DNA"/>
</dbReference>
<proteinExistence type="predicted"/>
<sequence>MTVKNQLTTFSSEKVKVAVRVRPLLSKKENFKNVVKISKNSIILSHSNDVDSTNTKQFGFDFCFPSTQQQEFNPSIASTSSSSSFTSTLSSQQFTPNLLEGTQEHLFETIGIDVVNNAFCGFNTCVFAYGQTGSGKSYTMMGTKEEPGLIPRLCKELFQRINQNLSNIKVEISFYEVYNERIRDLLSNSKLLKVREHSFLGPIVEGLLTLQVTNVEQIEQFISIGNRQRSTAATLMNEQSSRIVAVEDENFTGETVSKISLVDLAGSERVQKTGAIGKRLEEGSNINKSLTALGKVIAALASNKNNGNATQPKGGTNNKYFVPYRDSVLTWLLKENLGGNSRTTMIATISPSSEHYEETLSTLRFADRAKRIQTNAVVNEDPNAKIIRELREEVERLKLLNQATQEKQQEVLQEAMAQIAEQHNKEKQLALEKQYEEFSEYIRDLLTNTQSSPYPSIAATPSGQFNGFSQFCDNGNIKNDKNNFLEWANEIDQLFTARLEYLQKLIQQANKLCSDANLLSEMFARIFRKNARIYYSVNLHIPINNLKPSFLNFKTFRKNSLNNEEEEENNNSEYFNCICEPVILAVWGQINKNNKNCFSKEVANGSFQQFSIEEINLKLEEMREAISTVSLNSNLTTTNDGLNKWDELEELEYNCNKRSFILRKQSLVGVANVYLGALLHNLTSPMQTQVLIINQQGEISGKLFVQIHKTALLSNSESSESMEFSDKEEAEDVILEELNQGIERQLLGQSIVAKVEILKATNLPLNQSHLVFCQYSFFDRPQVIIPSITNVEDSQNFSDTTNSADVYFNSKNVRKIKIFGYTVQLF</sequence>
<comment type="caution">
    <text evidence="1">The sequence shown here is derived from an EMBL/GenBank/DDBJ whole genome shotgun (WGS) entry which is preliminary data.</text>
</comment>